<keyword evidence="4" id="KW-0238">DNA-binding</keyword>
<dbReference type="RefSeq" id="WP_279619579.1">
    <property type="nucleotide sequence ID" value="NZ_CP117260.1"/>
</dbReference>
<dbReference type="SMART" id="SM00347">
    <property type="entry name" value="HTH_MARR"/>
    <property type="match status" value="1"/>
</dbReference>
<sequence>MSQALLPLDDQLCFSLYAASIAVNRTYKPMLDSMGITYPQYLVLSALGQEDGLTVGAIAERLGLDSSTITPPVKRLEAAGLVERRRSKVDERQVHVWFTHAGRALLKRCSCLAEALLRKSGMTLEEVHALNRQVRTLRAALAAEEQPGTGSQ</sequence>
<comment type="subcellular location">
    <subcellularLocation>
        <location evidence="1">Cytoplasm</location>
    </subcellularLocation>
</comment>
<dbReference type="Gene3D" id="1.10.10.10">
    <property type="entry name" value="Winged helix-like DNA-binding domain superfamily/Winged helix DNA-binding domain"/>
    <property type="match status" value="1"/>
</dbReference>
<accession>A0AAF1KTI9</accession>
<dbReference type="PANTHER" id="PTHR33164:SF5">
    <property type="entry name" value="ORGANIC HYDROPEROXIDE RESISTANCE TRANSCRIPTIONAL REGULATOR"/>
    <property type="match status" value="1"/>
</dbReference>
<dbReference type="SUPFAM" id="SSF46785">
    <property type="entry name" value="Winged helix' DNA-binding domain"/>
    <property type="match status" value="1"/>
</dbReference>
<geneLocation type="plasmid" evidence="7 8">
    <name>unnamed3</name>
</geneLocation>
<evidence type="ECO:0000256" key="2">
    <source>
        <dbReference type="ARBA" id="ARBA00022490"/>
    </source>
</evidence>
<keyword evidence="3" id="KW-0805">Transcription regulation</keyword>
<dbReference type="GO" id="GO:0003677">
    <property type="term" value="F:DNA binding"/>
    <property type="evidence" value="ECO:0007669"/>
    <property type="project" value="UniProtKB-KW"/>
</dbReference>
<evidence type="ECO:0000259" key="6">
    <source>
        <dbReference type="PROSITE" id="PS50995"/>
    </source>
</evidence>
<dbReference type="GO" id="GO:0003700">
    <property type="term" value="F:DNA-binding transcription factor activity"/>
    <property type="evidence" value="ECO:0007669"/>
    <property type="project" value="InterPro"/>
</dbReference>
<dbReference type="PANTHER" id="PTHR33164">
    <property type="entry name" value="TRANSCRIPTIONAL REGULATOR, MARR FAMILY"/>
    <property type="match status" value="1"/>
</dbReference>
<keyword evidence="5" id="KW-0804">Transcription</keyword>
<keyword evidence="2" id="KW-0963">Cytoplasm</keyword>
<feature type="domain" description="HTH marR-type" evidence="6">
    <location>
        <begin position="9"/>
        <end position="139"/>
    </location>
</feature>
<keyword evidence="8" id="KW-1185">Reference proteome</keyword>
<organism evidence="7 8">
    <name type="scientific">Rhizobium tumorigenes</name>
    <dbReference type="NCBI Taxonomy" id="2041385"/>
    <lineage>
        <taxon>Bacteria</taxon>
        <taxon>Pseudomonadati</taxon>
        <taxon>Pseudomonadota</taxon>
        <taxon>Alphaproteobacteria</taxon>
        <taxon>Hyphomicrobiales</taxon>
        <taxon>Rhizobiaceae</taxon>
        <taxon>Rhizobium/Agrobacterium group</taxon>
        <taxon>Rhizobium</taxon>
    </lineage>
</organism>
<dbReference type="InterPro" id="IPR011991">
    <property type="entry name" value="ArsR-like_HTH"/>
</dbReference>
<dbReference type="CDD" id="cd00090">
    <property type="entry name" value="HTH_ARSR"/>
    <property type="match status" value="1"/>
</dbReference>
<evidence type="ECO:0000256" key="1">
    <source>
        <dbReference type="ARBA" id="ARBA00004496"/>
    </source>
</evidence>
<evidence type="ECO:0000313" key="7">
    <source>
        <dbReference type="EMBL" id="WFR99327.1"/>
    </source>
</evidence>
<reference evidence="8" key="2">
    <citation type="journal article" date="2023" name="MicrobiologyOpen">
        <title>Genomics of the tumorigenes clade of the family Rhizobiaceae and description of Rhizobium rhododendri sp. nov.</title>
        <authorList>
            <person name="Kuzmanovic N."/>
            <person name="diCenzo G.C."/>
            <person name="Bunk B."/>
            <person name="Sproeer C."/>
            <person name="Fruehling A."/>
            <person name="Neumann-Schaal M."/>
            <person name="Overmann J."/>
            <person name="Smalla K."/>
        </authorList>
    </citation>
    <scope>NUCLEOTIDE SEQUENCE [LARGE SCALE GENOMIC DNA]</scope>
    <source>
        <strain evidence="8">1078</strain>
        <plasmid evidence="8">unnamed3</plasmid>
    </source>
</reference>
<dbReference type="Pfam" id="PF12802">
    <property type="entry name" value="MarR_2"/>
    <property type="match status" value="1"/>
</dbReference>
<dbReference type="KEGG" id="rtu:PR017_27200"/>
<dbReference type="InterPro" id="IPR036388">
    <property type="entry name" value="WH-like_DNA-bd_sf"/>
</dbReference>
<dbReference type="PROSITE" id="PS50995">
    <property type="entry name" value="HTH_MARR_2"/>
    <property type="match status" value="1"/>
</dbReference>
<proteinExistence type="predicted"/>
<dbReference type="GO" id="GO:0006950">
    <property type="term" value="P:response to stress"/>
    <property type="evidence" value="ECO:0007669"/>
    <property type="project" value="TreeGrafter"/>
</dbReference>
<evidence type="ECO:0000256" key="3">
    <source>
        <dbReference type="ARBA" id="ARBA00023015"/>
    </source>
</evidence>
<dbReference type="FunFam" id="1.10.10.10:FF:000163">
    <property type="entry name" value="MarR family transcriptional regulator"/>
    <property type="match status" value="1"/>
</dbReference>
<dbReference type="AlphaFoldDB" id="A0AAF1KTI9"/>
<dbReference type="EMBL" id="CP117260">
    <property type="protein sequence ID" value="WFR99327.1"/>
    <property type="molecule type" value="Genomic_DNA"/>
</dbReference>
<dbReference type="InterPro" id="IPR000835">
    <property type="entry name" value="HTH_MarR-typ"/>
</dbReference>
<protein>
    <submittedName>
        <fullName evidence="7">MarR family transcriptional regulator</fullName>
    </submittedName>
</protein>
<evidence type="ECO:0000256" key="5">
    <source>
        <dbReference type="ARBA" id="ARBA00023163"/>
    </source>
</evidence>
<dbReference type="InterPro" id="IPR036390">
    <property type="entry name" value="WH_DNA-bd_sf"/>
</dbReference>
<reference evidence="7 8" key="1">
    <citation type="journal article" date="2018" name="Sci. Rep.">
        <title>Rhizobium tumorigenes sp. nov., a novel plant tumorigenic bacterium isolated from cane gall tumors on thornless blackberry.</title>
        <authorList>
            <person name="Kuzmanovi N."/>
            <person name="Smalla K."/>
            <person name="Gronow S."/>
            <person name="PuBawska J."/>
        </authorList>
    </citation>
    <scope>NUCLEOTIDE SEQUENCE [LARGE SCALE GENOMIC DNA]</scope>
    <source>
        <strain evidence="7 8">1078</strain>
    </source>
</reference>
<evidence type="ECO:0000313" key="8">
    <source>
        <dbReference type="Proteomes" id="UP000249499"/>
    </source>
</evidence>
<dbReference type="GO" id="GO:0005737">
    <property type="term" value="C:cytoplasm"/>
    <property type="evidence" value="ECO:0007669"/>
    <property type="project" value="UniProtKB-SubCell"/>
</dbReference>
<evidence type="ECO:0000256" key="4">
    <source>
        <dbReference type="ARBA" id="ARBA00023125"/>
    </source>
</evidence>
<dbReference type="Proteomes" id="UP000249499">
    <property type="component" value="Plasmid unnamed3"/>
</dbReference>
<name>A0AAF1KTI9_9HYPH</name>
<keyword evidence="7" id="KW-0614">Plasmid</keyword>
<dbReference type="InterPro" id="IPR039422">
    <property type="entry name" value="MarR/SlyA-like"/>
</dbReference>
<gene>
    <name evidence="7" type="ORF">PR017_27200</name>
</gene>